<feature type="signal peptide" evidence="2">
    <location>
        <begin position="1"/>
        <end position="18"/>
    </location>
</feature>
<feature type="domain" description="DUF4767" evidence="3">
    <location>
        <begin position="220"/>
        <end position="342"/>
    </location>
</feature>
<gene>
    <name evidence="4" type="ORF">S100892_01758</name>
</gene>
<dbReference type="Pfam" id="PF15983">
    <property type="entry name" value="DUF4767"/>
    <property type="match status" value="1"/>
</dbReference>
<dbReference type="PROSITE" id="PS51257">
    <property type="entry name" value="PROKAR_LIPOPROTEIN"/>
    <property type="match status" value="1"/>
</dbReference>
<feature type="region of interest" description="Disordered" evidence="1">
    <location>
        <begin position="197"/>
        <end position="222"/>
    </location>
</feature>
<evidence type="ECO:0000256" key="2">
    <source>
        <dbReference type="SAM" id="SignalP"/>
    </source>
</evidence>
<reference evidence="4 5" key="1">
    <citation type="submission" date="2017-05" db="EMBL/GenBank/DDBJ databases">
        <title>Genome sequence of Pediococcus pentosaceus strain SRCM100892.</title>
        <authorList>
            <person name="Cho S.H."/>
        </authorList>
    </citation>
    <scope>NUCLEOTIDE SEQUENCE [LARGE SCALE GENOMIC DNA]</scope>
    <source>
        <strain evidence="4 5">SRCM100892</strain>
    </source>
</reference>
<proteinExistence type="predicted"/>
<dbReference type="InterPro" id="IPR031927">
    <property type="entry name" value="DUF4767"/>
</dbReference>
<evidence type="ECO:0000313" key="5">
    <source>
        <dbReference type="Proteomes" id="UP000196118"/>
    </source>
</evidence>
<feature type="compositionally biased region" description="Low complexity" evidence="1">
    <location>
        <begin position="32"/>
        <end position="46"/>
    </location>
</feature>
<accession>A0A1Y0VQ33</accession>
<organism evidence="4 5">
    <name type="scientific">Pediococcus pentosaceus</name>
    <dbReference type="NCBI Taxonomy" id="1255"/>
    <lineage>
        <taxon>Bacteria</taxon>
        <taxon>Bacillati</taxon>
        <taxon>Bacillota</taxon>
        <taxon>Bacilli</taxon>
        <taxon>Lactobacillales</taxon>
        <taxon>Lactobacillaceae</taxon>
        <taxon>Pediococcus</taxon>
    </lineage>
</organism>
<sequence>MKKILFCVVSLMMLVMLAACGNKMDSNKRSISKTTKSSSSAISVGSSRKDDQSKGSSSKNIKMNLSAIQNGNFSSLLNGDWKMIGAKVNYHKGNGLEFDTSQVDGQLSISKDKIVDDQLTLERRSLMVNGEEEVTKIQNNGKTLSISTENDDEANWALTFYPIGTTTEYQVDSNGGTNKQNLITVWMSNNNYTQVFAQDNPETSNTSSTTSDKKGKQSGLWNTDKDDKLESFISKWSKTMNQDYQKYDGTNELKVSTGMSYPSDLANETVKGQQASIGWSKDGKGSYEYNVVAIYNHNGTLPPLPNRITYCFAFHNGKPVVLVDQSRDGGGDFEETQNVKLNLVLMKLLKINFLRSSLI</sequence>
<feature type="region of interest" description="Disordered" evidence="1">
    <location>
        <begin position="26"/>
        <end position="58"/>
    </location>
</feature>
<evidence type="ECO:0000259" key="3">
    <source>
        <dbReference type="Pfam" id="PF15983"/>
    </source>
</evidence>
<name>A0A1Y0VQ33_PEDPE</name>
<evidence type="ECO:0000313" key="4">
    <source>
        <dbReference type="EMBL" id="ARW20301.1"/>
    </source>
</evidence>
<feature type="chain" id="PRO_5039209437" description="DUF4767 domain-containing protein" evidence="2">
    <location>
        <begin position="19"/>
        <end position="359"/>
    </location>
</feature>
<protein>
    <recommendedName>
        <fullName evidence="3">DUF4767 domain-containing protein</fullName>
    </recommendedName>
</protein>
<dbReference type="AlphaFoldDB" id="A0A1Y0VQ33"/>
<dbReference type="EMBL" id="CP021474">
    <property type="protein sequence ID" value="ARW20301.1"/>
    <property type="molecule type" value="Genomic_DNA"/>
</dbReference>
<keyword evidence="2" id="KW-0732">Signal</keyword>
<dbReference type="Proteomes" id="UP000196118">
    <property type="component" value="Chromosome"/>
</dbReference>
<evidence type="ECO:0000256" key="1">
    <source>
        <dbReference type="SAM" id="MobiDB-lite"/>
    </source>
</evidence>